<dbReference type="Proteomes" id="UP000054047">
    <property type="component" value="Unassembled WGS sequence"/>
</dbReference>
<accession>A0A0C2H5L5</accession>
<gene>
    <name evidence="1" type="ORF">ANCDUO_04960</name>
</gene>
<name>A0A0C2H5L5_9BILA</name>
<evidence type="ECO:0000313" key="2">
    <source>
        <dbReference type="Proteomes" id="UP000054047"/>
    </source>
</evidence>
<keyword evidence="2" id="KW-1185">Reference proteome</keyword>
<reference evidence="1 2" key="1">
    <citation type="submission" date="2013-12" db="EMBL/GenBank/DDBJ databases">
        <title>Draft genome of the parsitic nematode Ancylostoma duodenale.</title>
        <authorList>
            <person name="Mitreva M."/>
        </authorList>
    </citation>
    <scope>NUCLEOTIDE SEQUENCE [LARGE SCALE GENOMIC DNA]</scope>
    <source>
        <strain evidence="1 2">Zhejiang</strain>
    </source>
</reference>
<dbReference type="AlphaFoldDB" id="A0A0C2H5L5"/>
<evidence type="ECO:0000313" key="1">
    <source>
        <dbReference type="EMBL" id="KIH64726.1"/>
    </source>
</evidence>
<dbReference type="OrthoDB" id="5827120at2759"/>
<proteinExistence type="predicted"/>
<sequence>MNRYWTTSGRSIITRDVQKIADLFASPYSKLVSNQAEEELKTLNSRPKGSRKRSGSLLELSSEAYDAIGKTFPINMEYTTTSRSRAFTFTSLAIPVKSRVMVVQASKRHSVLLNLSKELSGAAAETLDDCTKPSCSTDTKPNGNWKLRNDEYHFTVENAVIKRLENEQDLIVYQTSRPSFKFDTQKRRTAHGVV</sequence>
<dbReference type="EMBL" id="KN727906">
    <property type="protein sequence ID" value="KIH64726.1"/>
    <property type="molecule type" value="Genomic_DNA"/>
</dbReference>
<organism evidence="1 2">
    <name type="scientific">Ancylostoma duodenale</name>
    <dbReference type="NCBI Taxonomy" id="51022"/>
    <lineage>
        <taxon>Eukaryota</taxon>
        <taxon>Metazoa</taxon>
        <taxon>Ecdysozoa</taxon>
        <taxon>Nematoda</taxon>
        <taxon>Chromadorea</taxon>
        <taxon>Rhabditida</taxon>
        <taxon>Rhabditina</taxon>
        <taxon>Rhabditomorpha</taxon>
        <taxon>Strongyloidea</taxon>
        <taxon>Ancylostomatidae</taxon>
        <taxon>Ancylostomatinae</taxon>
        <taxon>Ancylostoma</taxon>
    </lineage>
</organism>
<protein>
    <submittedName>
        <fullName evidence="1">Uncharacterized protein</fullName>
    </submittedName>
</protein>